<keyword evidence="2 4" id="KW-0560">Oxidoreductase</keyword>
<evidence type="ECO:0008006" key="9">
    <source>
        <dbReference type="Google" id="ProtNLM"/>
    </source>
</evidence>
<dbReference type="InterPro" id="IPR036291">
    <property type="entry name" value="NAD(P)-bd_dom_sf"/>
</dbReference>
<accession>A0ABV0EUK7</accession>
<dbReference type="EMBL" id="JAFREL020000004">
    <property type="protein sequence ID" value="MEO1772334.1"/>
    <property type="molecule type" value="Genomic_DNA"/>
</dbReference>
<dbReference type="Pfam" id="PF02826">
    <property type="entry name" value="2-Hacid_dh_C"/>
    <property type="match status" value="1"/>
</dbReference>
<evidence type="ECO:0000256" key="3">
    <source>
        <dbReference type="ARBA" id="ARBA00023027"/>
    </source>
</evidence>
<gene>
    <name evidence="7" type="ORF">JZO67_004316</name>
</gene>
<dbReference type="SUPFAM" id="SSF52283">
    <property type="entry name" value="Formate/glycerate dehydrogenase catalytic domain-like"/>
    <property type="match status" value="1"/>
</dbReference>
<organism evidence="7 8">
    <name type="scientific">Candidatus Enterococcus ferrettii</name>
    <dbReference type="NCBI Taxonomy" id="2815324"/>
    <lineage>
        <taxon>Bacteria</taxon>
        <taxon>Bacillati</taxon>
        <taxon>Bacillota</taxon>
        <taxon>Bacilli</taxon>
        <taxon>Lactobacillales</taxon>
        <taxon>Enterococcaceae</taxon>
        <taxon>Enterococcus</taxon>
    </lineage>
</organism>
<dbReference type="InterPro" id="IPR006140">
    <property type="entry name" value="D-isomer_DH_NAD-bd"/>
</dbReference>
<evidence type="ECO:0000313" key="7">
    <source>
        <dbReference type="EMBL" id="MEO1772334.1"/>
    </source>
</evidence>
<evidence type="ECO:0000313" key="8">
    <source>
        <dbReference type="Proteomes" id="UP000664357"/>
    </source>
</evidence>
<sequence>MQETQFKKMVAIEPTKLLPEWDEKLKAYAEETFFYEDIPEDEAEIIRRIGDADCVMLSFTSFINQAVLEACPNIRYIGMCCSLYSPESANVDILTAEKMGIVVTGIRDYGDEGVREYVISELVRLLQGRGEAMWKNEPMELIGVRVGVIGMGTVGSLVSEALHFFGADVSYYSRTRKPELEEKLAMSYYPLNDLLAQVDIVITALNKNVVLLESEQFKLMGPGKILMNLSIAPSHDIEALANWLDLSGTYAFSDTTNGIGEAVVDRPNVFAGDHSAGLTSMAKVRLAQKVIKNVETFLAQD</sequence>
<dbReference type="Pfam" id="PF00389">
    <property type="entry name" value="2-Hacid_dh"/>
    <property type="match status" value="1"/>
</dbReference>
<dbReference type="Gene3D" id="3.40.50.720">
    <property type="entry name" value="NAD(P)-binding Rossmann-like Domain"/>
    <property type="match status" value="2"/>
</dbReference>
<dbReference type="RefSeq" id="WP_207701770.1">
    <property type="nucleotide sequence ID" value="NZ_JAFREL020000004.1"/>
</dbReference>
<dbReference type="InterPro" id="IPR006139">
    <property type="entry name" value="D-isomer_2_OHA_DH_cat_dom"/>
</dbReference>
<reference evidence="7 8" key="1">
    <citation type="submission" date="2024-02" db="EMBL/GenBank/DDBJ databases">
        <title>The Genome Sequence of Enterococcus sp. DIV0159.</title>
        <authorList>
            <person name="Earl A."/>
            <person name="Manson A."/>
            <person name="Gilmore M."/>
            <person name="Sanders J."/>
            <person name="Shea T."/>
            <person name="Howe W."/>
            <person name="Livny J."/>
            <person name="Cuomo C."/>
            <person name="Neafsey D."/>
            <person name="Birren B."/>
        </authorList>
    </citation>
    <scope>NUCLEOTIDE SEQUENCE [LARGE SCALE GENOMIC DNA]</scope>
    <source>
        <strain evidence="7 8">665A</strain>
    </source>
</reference>
<evidence type="ECO:0000259" key="6">
    <source>
        <dbReference type="Pfam" id="PF02826"/>
    </source>
</evidence>
<evidence type="ECO:0000256" key="1">
    <source>
        <dbReference type="ARBA" id="ARBA00005854"/>
    </source>
</evidence>
<evidence type="ECO:0000256" key="2">
    <source>
        <dbReference type="ARBA" id="ARBA00023002"/>
    </source>
</evidence>
<protein>
    <recommendedName>
        <fullName evidence="9">Dihydrofolate reductase</fullName>
    </recommendedName>
</protein>
<comment type="caution">
    <text evidence="7">The sequence shown here is derived from an EMBL/GenBank/DDBJ whole genome shotgun (WGS) entry which is preliminary data.</text>
</comment>
<evidence type="ECO:0000259" key="5">
    <source>
        <dbReference type="Pfam" id="PF00389"/>
    </source>
</evidence>
<proteinExistence type="inferred from homology"/>
<name>A0ABV0EUK7_9ENTE</name>
<dbReference type="InterPro" id="IPR050418">
    <property type="entry name" value="D-iso_2-hydroxyacid_DH_PdxB"/>
</dbReference>
<dbReference type="SUPFAM" id="SSF51735">
    <property type="entry name" value="NAD(P)-binding Rossmann-fold domains"/>
    <property type="match status" value="1"/>
</dbReference>
<keyword evidence="3" id="KW-0520">NAD</keyword>
<comment type="similarity">
    <text evidence="1 4">Belongs to the D-isomer specific 2-hydroxyacid dehydrogenase family.</text>
</comment>
<dbReference type="PANTHER" id="PTHR43761">
    <property type="entry name" value="D-ISOMER SPECIFIC 2-HYDROXYACID DEHYDROGENASE FAMILY PROTEIN (AFU_ORTHOLOGUE AFUA_1G13630)"/>
    <property type="match status" value="1"/>
</dbReference>
<keyword evidence="8" id="KW-1185">Reference proteome</keyword>
<dbReference type="PANTHER" id="PTHR43761:SF1">
    <property type="entry name" value="D-ISOMER SPECIFIC 2-HYDROXYACID DEHYDROGENASE CATALYTIC DOMAIN-CONTAINING PROTEIN-RELATED"/>
    <property type="match status" value="1"/>
</dbReference>
<feature type="domain" description="D-isomer specific 2-hydroxyacid dehydrogenase catalytic" evidence="5">
    <location>
        <begin position="31"/>
        <end position="300"/>
    </location>
</feature>
<evidence type="ECO:0000256" key="4">
    <source>
        <dbReference type="RuleBase" id="RU003719"/>
    </source>
</evidence>
<feature type="domain" description="D-isomer specific 2-hydroxyacid dehydrogenase NAD-binding" evidence="6">
    <location>
        <begin position="135"/>
        <end position="246"/>
    </location>
</feature>
<dbReference type="Proteomes" id="UP000664357">
    <property type="component" value="Unassembled WGS sequence"/>
</dbReference>